<accession>A0ABV0KBG6</accession>
<dbReference type="Pfam" id="PF26392">
    <property type="entry name" value="McdB"/>
    <property type="match status" value="1"/>
</dbReference>
<feature type="region of interest" description="Disordered" evidence="1">
    <location>
        <begin position="86"/>
        <end position="111"/>
    </location>
</feature>
<feature type="compositionally biased region" description="Basic and acidic residues" evidence="1">
    <location>
        <begin position="15"/>
        <end position="33"/>
    </location>
</feature>
<evidence type="ECO:0000313" key="2">
    <source>
        <dbReference type="EMBL" id="MEP0950079.1"/>
    </source>
</evidence>
<evidence type="ECO:0000256" key="1">
    <source>
        <dbReference type="SAM" id="MobiDB-lite"/>
    </source>
</evidence>
<evidence type="ECO:0000313" key="3">
    <source>
        <dbReference type="Proteomes" id="UP001482513"/>
    </source>
</evidence>
<keyword evidence="3" id="KW-1185">Reference proteome</keyword>
<proteinExistence type="predicted"/>
<name>A0ABV0KBG6_9CYAN</name>
<evidence type="ECO:0008006" key="4">
    <source>
        <dbReference type="Google" id="ProtNLM"/>
    </source>
</evidence>
<sequence length="111" mass="12625">MSETLKAGIAVGASRHTDIQASRHIDTESEPPTKRSTFRLEADLIERLHTFCRHQGLSREVLIEAMYEYMEANPEALAQVVENASQKHDNRQQLANRKRAEAMMSKFGRDA</sequence>
<gene>
    <name evidence="2" type="ORF">NC992_24615</name>
</gene>
<comment type="caution">
    <text evidence="2">The sequence shown here is derived from an EMBL/GenBank/DDBJ whole genome shotgun (WGS) entry which is preliminary data.</text>
</comment>
<dbReference type="InterPro" id="IPR049816">
    <property type="entry name" value="McdB"/>
</dbReference>
<reference evidence="2 3" key="1">
    <citation type="submission" date="2022-04" db="EMBL/GenBank/DDBJ databases">
        <title>Positive selection, recombination, and allopatry shape intraspecific diversity of widespread and dominant cyanobacteria.</title>
        <authorList>
            <person name="Wei J."/>
            <person name="Shu W."/>
            <person name="Hu C."/>
        </authorList>
    </citation>
    <scope>NUCLEOTIDE SEQUENCE [LARGE SCALE GENOMIC DNA]</scope>
    <source>
        <strain evidence="2 3">DQ-A4</strain>
    </source>
</reference>
<dbReference type="EMBL" id="JAMPKX010000019">
    <property type="protein sequence ID" value="MEP0950079.1"/>
    <property type="molecule type" value="Genomic_DNA"/>
</dbReference>
<organism evidence="2 3">
    <name type="scientific">Leptolyngbya subtilissima DQ-A4</name>
    <dbReference type="NCBI Taxonomy" id="2933933"/>
    <lineage>
        <taxon>Bacteria</taxon>
        <taxon>Bacillati</taxon>
        <taxon>Cyanobacteriota</taxon>
        <taxon>Cyanophyceae</taxon>
        <taxon>Leptolyngbyales</taxon>
        <taxon>Leptolyngbyaceae</taxon>
        <taxon>Leptolyngbya group</taxon>
        <taxon>Leptolyngbya</taxon>
    </lineage>
</organism>
<dbReference type="Proteomes" id="UP001482513">
    <property type="component" value="Unassembled WGS sequence"/>
</dbReference>
<feature type="region of interest" description="Disordered" evidence="1">
    <location>
        <begin position="1"/>
        <end position="33"/>
    </location>
</feature>
<protein>
    <recommendedName>
        <fullName evidence="4">Ribbon-helix-helix protein CopG domain-containing protein</fullName>
    </recommendedName>
</protein>